<evidence type="ECO:0000313" key="2">
    <source>
        <dbReference type="EMBL" id="GFS75407.1"/>
    </source>
</evidence>
<evidence type="ECO:0000256" key="1">
    <source>
        <dbReference type="SAM" id="MobiDB-lite"/>
    </source>
</evidence>
<keyword evidence="3" id="KW-1185">Reference proteome</keyword>
<reference evidence="2" key="1">
    <citation type="submission" date="2020-08" db="EMBL/GenBank/DDBJ databases">
        <title>Multicomponent nature underlies the extraordinary mechanical properties of spider dragline silk.</title>
        <authorList>
            <person name="Kono N."/>
            <person name="Nakamura H."/>
            <person name="Mori M."/>
            <person name="Yoshida Y."/>
            <person name="Ohtoshi R."/>
            <person name="Malay A.D."/>
            <person name="Moran D.A.P."/>
            <person name="Tomita M."/>
            <person name="Numata K."/>
            <person name="Arakawa K."/>
        </authorList>
    </citation>
    <scope>NUCLEOTIDE SEQUENCE</scope>
</reference>
<comment type="caution">
    <text evidence="2">The sequence shown here is derived from an EMBL/GenBank/DDBJ whole genome shotgun (WGS) entry which is preliminary data.</text>
</comment>
<organism evidence="2 3">
    <name type="scientific">Nephila pilipes</name>
    <name type="common">Giant wood spider</name>
    <name type="synonym">Nephila maculata</name>
    <dbReference type="NCBI Taxonomy" id="299642"/>
    <lineage>
        <taxon>Eukaryota</taxon>
        <taxon>Metazoa</taxon>
        <taxon>Ecdysozoa</taxon>
        <taxon>Arthropoda</taxon>
        <taxon>Chelicerata</taxon>
        <taxon>Arachnida</taxon>
        <taxon>Araneae</taxon>
        <taxon>Araneomorphae</taxon>
        <taxon>Entelegynae</taxon>
        <taxon>Araneoidea</taxon>
        <taxon>Nephilidae</taxon>
        <taxon>Nephila</taxon>
    </lineage>
</organism>
<protein>
    <submittedName>
        <fullName evidence="2">Uncharacterized protein</fullName>
    </submittedName>
</protein>
<name>A0A8X6MSC5_NEPPI</name>
<feature type="region of interest" description="Disordered" evidence="1">
    <location>
        <begin position="56"/>
        <end position="87"/>
    </location>
</feature>
<gene>
    <name evidence="2" type="ORF">NPIL_177121</name>
</gene>
<sequence>MGSRTETVVQVRELFFKMAEKKEIFIFREKWLCPLTTRKPEIIADPLTYPPRCRSCADPGQTSLSPDTGFGSRGSPDHTPLRQRTVN</sequence>
<dbReference type="EMBL" id="BMAW01001753">
    <property type="protein sequence ID" value="GFS75407.1"/>
    <property type="molecule type" value="Genomic_DNA"/>
</dbReference>
<dbReference type="Proteomes" id="UP000887013">
    <property type="component" value="Unassembled WGS sequence"/>
</dbReference>
<evidence type="ECO:0000313" key="3">
    <source>
        <dbReference type="Proteomes" id="UP000887013"/>
    </source>
</evidence>
<proteinExistence type="predicted"/>
<dbReference type="AlphaFoldDB" id="A0A8X6MSC5"/>
<accession>A0A8X6MSC5</accession>